<evidence type="ECO:0000313" key="3">
    <source>
        <dbReference type="EnsemblMetazoa" id="GMOY006926-PA"/>
    </source>
</evidence>
<feature type="compositionally biased region" description="Polar residues" evidence="1">
    <location>
        <begin position="775"/>
        <end position="785"/>
    </location>
</feature>
<feature type="signal peptide" evidence="2">
    <location>
        <begin position="1"/>
        <end position="19"/>
    </location>
</feature>
<name>A0A1B0ES96_GLOMM</name>
<dbReference type="VEuPathDB" id="VectorBase:GMOY006926"/>
<organism evidence="3 4">
    <name type="scientific">Glossina morsitans morsitans</name>
    <name type="common">Savannah tsetse fly</name>
    <dbReference type="NCBI Taxonomy" id="37546"/>
    <lineage>
        <taxon>Eukaryota</taxon>
        <taxon>Metazoa</taxon>
        <taxon>Ecdysozoa</taxon>
        <taxon>Arthropoda</taxon>
        <taxon>Hexapoda</taxon>
        <taxon>Insecta</taxon>
        <taxon>Pterygota</taxon>
        <taxon>Neoptera</taxon>
        <taxon>Endopterygota</taxon>
        <taxon>Diptera</taxon>
        <taxon>Brachycera</taxon>
        <taxon>Muscomorpha</taxon>
        <taxon>Hippoboscoidea</taxon>
        <taxon>Glossinidae</taxon>
        <taxon>Glossina</taxon>
    </lineage>
</organism>
<feature type="region of interest" description="Disordered" evidence="1">
    <location>
        <begin position="25"/>
        <end position="62"/>
    </location>
</feature>
<feature type="compositionally biased region" description="Acidic residues" evidence="1">
    <location>
        <begin position="209"/>
        <end position="264"/>
    </location>
</feature>
<accession>A0A1B0ES96</accession>
<evidence type="ECO:0000313" key="4">
    <source>
        <dbReference type="Proteomes" id="UP000092444"/>
    </source>
</evidence>
<feature type="compositionally biased region" description="Polar residues" evidence="1">
    <location>
        <begin position="688"/>
        <end position="699"/>
    </location>
</feature>
<sequence length="810" mass="91514">MKICSFLVIISMAAVTAQDEPVMEKETTNISSEKLTVPPISTLNREDQNNEAPKRNDSEKIETALLSPDKKPPTVTDFILHPFIALKPAVGQPPFGDAKQASTSPGLSPWSWLGFATGQTLNSSLNSWRDSLTQWLRVPILLPNSADTPVSSAIASPATTEQPDVVVHVQRRRGTTKRPVISIVNQKPPQRHNNKFPNVGQENGNAFYDNDDDDGFDSDEDIERYNEQEEDSIEESDNKEDIEENDNDDNDEDEENYTEDEYEEETQRPQHRRRYKTSNYKGNEVKTRREKNRSSDKFSNSYARQYYQQQQQQQQRRQKKNSPKNVEKFIQQFMSSQNSASASSSKQREQVKLLVNGQGQKLYLLEEGPTLDTAATPINYTKKPTQNSAENVRPSTSSFPYIYIRPIVIGIPQFQFPGHAVEQDYDKTSSIRPQTVQALSEDSLHNILKAAKRPSNIRQRKVGTDTMTSRTKVEKPTTMDTEKDFILVGDDSEPGPVSRSARLRIKLKKMKKNLFLFIALCVFFRWINASTDTQAASSAVTLSLKGAGENQQASQDHNDAFEKITSLDNENEKVPDKSDAGIGSEDAELRKNPDIHKKDSDCEKTDPSLCVVTNQENQIANTAKLTEPAKQQRLSRYLIAFHRRNQQINVLPAKDDNKEIVAVNAAEEGRASRRQQRIRSRNAKNKTTRLNDNNKTVTSGKRAAPKKPSNVKSSVNSSNVKKSKSKKNTKSHRKISRSAKNKQPNKARDYKTKSSNKTNNKNELKRTSPGKRNLKNNNQNTGRGSTQEKKNAEHYAKKDNFAPIVYMVPV</sequence>
<dbReference type="Proteomes" id="UP000092444">
    <property type="component" value="Unassembled WGS sequence"/>
</dbReference>
<dbReference type="EMBL" id="CCAG010003430">
    <property type="status" value="NOT_ANNOTATED_CDS"/>
    <property type="molecule type" value="Genomic_DNA"/>
</dbReference>
<feature type="compositionally biased region" description="Basic residues" evidence="1">
    <location>
        <begin position="721"/>
        <end position="745"/>
    </location>
</feature>
<dbReference type="EnsemblMetazoa" id="GMOY006926-RA">
    <property type="protein sequence ID" value="GMOY006926-PA"/>
    <property type="gene ID" value="GMOY006926"/>
</dbReference>
<proteinExistence type="predicted"/>
<dbReference type="AlphaFoldDB" id="A0A1B0ES96"/>
<feature type="compositionally biased region" description="Polar residues" evidence="1">
    <location>
        <begin position="28"/>
        <end position="43"/>
    </location>
</feature>
<keyword evidence="4" id="KW-1185">Reference proteome</keyword>
<reference evidence="3" key="1">
    <citation type="submission" date="2020-05" db="UniProtKB">
        <authorList>
            <consortium name="EnsemblMetazoa"/>
        </authorList>
    </citation>
    <scope>IDENTIFICATION</scope>
    <source>
        <strain evidence="3">Yale</strain>
    </source>
</reference>
<feature type="compositionally biased region" description="Basic and acidic residues" evidence="1">
    <location>
        <begin position="283"/>
        <end position="296"/>
    </location>
</feature>
<feature type="compositionally biased region" description="Basic residues" evidence="1">
    <location>
        <begin position="672"/>
        <end position="687"/>
    </location>
</feature>
<feature type="compositionally biased region" description="Basic and acidic residues" evidence="1">
    <location>
        <begin position="570"/>
        <end position="579"/>
    </location>
</feature>
<feature type="region of interest" description="Disordered" evidence="1">
    <location>
        <begin position="565"/>
        <end position="604"/>
    </location>
</feature>
<feature type="region of interest" description="Disordered" evidence="1">
    <location>
        <begin position="170"/>
        <end position="324"/>
    </location>
</feature>
<feature type="compositionally biased region" description="Basic and acidic residues" evidence="1">
    <location>
        <begin position="44"/>
        <end position="62"/>
    </location>
</feature>
<evidence type="ECO:0000256" key="2">
    <source>
        <dbReference type="SAM" id="SignalP"/>
    </source>
</evidence>
<evidence type="ECO:0000256" key="1">
    <source>
        <dbReference type="SAM" id="MobiDB-lite"/>
    </source>
</evidence>
<feature type="compositionally biased region" description="Basic and acidic residues" evidence="1">
    <location>
        <begin position="786"/>
        <end position="800"/>
    </location>
</feature>
<feature type="compositionally biased region" description="Basic and acidic residues" evidence="1">
    <location>
        <begin position="587"/>
        <end position="604"/>
    </location>
</feature>
<keyword evidence="2" id="KW-0732">Signal</keyword>
<feature type="compositionally biased region" description="Low complexity" evidence="1">
    <location>
        <begin position="706"/>
        <end position="720"/>
    </location>
</feature>
<feature type="compositionally biased region" description="Low complexity" evidence="1">
    <location>
        <begin position="304"/>
        <end position="315"/>
    </location>
</feature>
<feature type="chain" id="PRO_5008406998" evidence="2">
    <location>
        <begin position="20"/>
        <end position="810"/>
    </location>
</feature>
<feature type="region of interest" description="Disordered" evidence="1">
    <location>
        <begin position="666"/>
        <end position="810"/>
    </location>
</feature>
<protein>
    <submittedName>
        <fullName evidence="3">Uncharacterized protein</fullName>
    </submittedName>
</protein>